<comment type="caution">
    <text evidence="1">The sequence shown here is derived from an EMBL/GenBank/DDBJ whole genome shotgun (WGS) entry which is preliminary data.</text>
</comment>
<proteinExistence type="predicted"/>
<evidence type="ECO:0000313" key="2">
    <source>
        <dbReference type="Proteomes" id="UP000230392"/>
    </source>
</evidence>
<dbReference type="AlphaFoldDB" id="A0A2G9YDR6"/>
<sequence length="385" mass="44251">FPDIERYRHLVARTFFRYGIPVSIPAPRSLKESTPAQTVLSLLTCLEEDFPRIAAVNLFTSPFLPGISGPVRKYINSLSLYAGIIKGRKDWRNIGFYLREDRDRKKAIEKAGLSLEEISGIQQEVNRILKAVIRISRPKQDTLTNFVSRLRQFLGEFGWEEGLDQIDDKIVESIQSLFRLSSDFGSRFFTEKIGFAEFTKILRHLIDSATYTPEGKGVLAMGPLETRGLFPDYLFWGGLTEADFPRRPGFDSILPEYVKKKMGLPNLSDQIVRERLHFHRLKKTGFHRFFSFPRTSGDKLFLPSPFLYGWKHQLLPRLPGTYSIAEFQIQSGKSEGRASHFSENRSGVVLKDNPENLAFINQKFGPDAAIWITHLDDYLRCPYQF</sequence>
<dbReference type="EMBL" id="PCRF01000036">
    <property type="protein sequence ID" value="PIP16681.1"/>
    <property type="molecule type" value="Genomic_DNA"/>
</dbReference>
<feature type="non-terminal residue" evidence="1">
    <location>
        <position position="385"/>
    </location>
</feature>
<reference evidence="1 2" key="1">
    <citation type="submission" date="2017-09" db="EMBL/GenBank/DDBJ databases">
        <title>Depth-based differentiation of microbial function through sediment-hosted aquifers and enrichment of novel symbionts in the deep terrestrial subsurface.</title>
        <authorList>
            <person name="Probst A.J."/>
            <person name="Ladd B."/>
            <person name="Jarett J.K."/>
            <person name="Geller-Mcgrath D.E."/>
            <person name="Sieber C.M."/>
            <person name="Emerson J.B."/>
            <person name="Anantharaman K."/>
            <person name="Thomas B.C."/>
            <person name="Malmstrom R."/>
            <person name="Stieglmeier M."/>
            <person name="Klingl A."/>
            <person name="Woyke T."/>
            <person name="Ryan C.M."/>
            <person name="Banfield J.F."/>
        </authorList>
    </citation>
    <scope>NUCLEOTIDE SEQUENCE [LARGE SCALE GENOMIC DNA]</scope>
    <source>
        <strain evidence="1">CG23_combo_of_CG06-09_8_20_14_all_48_7</strain>
    </source>
</reference>
<organism evidence="1 2">
    <name type="scientific">bacterium (Candidatus Ratteibacteria) CG23_combo_of_CG06-09_8_20_14_all_48_7</name>
    <dbReference type="NCBI Taxonomy" id="2014292"/>
    <lineage>
        <taxon>Bacteria</taxon>
        <taxon>Candidatus Ratteibacteria</taxon>
    </lineage>
</organism>
<gene>
    <name evidence="1" type="ORF">COX46_00770</name>
</gene>
<feature type="non-terminal residue" evidence="1">
    <location>
        <position position="1"/>
    </location>
</feature>
<dbReference type="Proteomes" id="UP000230392">
    <property type="component" value="Unassembled WGS sequence"/>
</dbReference>
<accession>A0A2G9YDR6</accession>
<name>A0A2G9YDR6_9BACT</name>
<dbReference type="SUPFAM" id="SSF52540">
    <property type="entry name" value="P-loop containing nucleoside triphosphate hydrolases"/>
    <property type="match status" value="1"/>
</dbReference>
<dbReference type="InterPro" id="IPR027417">
    <property type="entry name" value="P-loop_NTPase"/>
</dbReference>
<protein>
    <submittedName>
        <fullName evidence="1">Uncharacterized protein</fullName>
    </submittedName>
</protein>
<evidence type="ECO:0000313" key="1">
    <source>
        <dbReference type="EMBL" id="PIP16681.1"/>
    </source>
</evidence>